<protein>
    <submittedName>
        <fullName evidence="4">Sulfotransferase family cytosolic 1B member 1 like protein</fullName>
    </submittedName>
</protein>
<name>A0A8T0E1M9_ARGBR</name>
<dbReference type="PANTHER" id="PTHR11783">
    <property type="entry name" value="SULFOTRANSFERASE SULT"/>
    <property type="match status" value="1"/>
</dbReference>
<feature type="domain" description="Sulfotransferase" evidence="3">
    <location>
        <begin position="83"/>
        <end position="333"/>
    </location>
</feature>
<dbReference type="Gene3D" id="3.40.50.300">
    <property type="entry name" value="P-loop containing nucleotide triphosphate hydrolases"/>
    <property type="match status" value="1"/>
</dbReference>
<dbReference type="Proteomes" id="UP000807504">
    <property type="component" value="Unassembled WGS sequence"/>
</dbReference>
<evidence type="ECO:0000259" key="3">
    <source>
        <dbReference type="Pfam" id="PF00685"/>
    </source>
</evidence>
<reference evidence="4" key="1">
    <citation type="journal article" date="2020" name="bioRxiv">
        <title>Chromosome-level reference genome of the European wasp spider Argiope bruennichi: a resource for studies on range expansion and evolutionary adaptation.</title>
        <authorList>
            <person name="Sheffer M.M."/>
            <person name="Hoppe A."/>
            <person name="Krehenwinkel H."/>
            <person name="Uhl G."/>
            <person name="Kuss A.W."/>
            <person name="Jensen L."/>
            <person name="Jensen C."/>
            <person name="Gillespie R.G."/>
            <person name="Hoff K.J."/>
            <person name="Prost S."/>
        </authorList>
    </citation>
    <scope>NUCLEOTIDE SEQUENCE</scope>
</reference>
<accession>A0A8T0E1M9</accession>
<evidence type="ECO:0000256" key="2">
    <source>
        <dbReference type="ARBA" id="ARBA00022679"/>
    </source>
</evidence>
<dbReference type="FunFam" id="3.40.50.300:FF:000433">
    <property type="entry name" value="Estrogen sulfotransferase"/>
    <property type="match status" value="1"/>
</dbReference>
<evidence type="ECO:0000313" key="4">
    <source>
        <dbReference type="EMBL" id="KAF8764035.1"/>
    </source>
</evidence>
<dbReference type="EMBL" id="JABXBU010002231">
    <property type="protein sequence ID" value="KAF8764035.1"/>
    <property type="molecule type" value="Genomic_DNA"/>
</dbReference>
<dbReference type="InterPro" id="IPR027417">
    <property type="entry name" value="P-loop_NTPase"/>
</dbReference>
<organism evidence="4 5">
    <name type="scientific">Argiope bruennichi</name>
    <name type="common">Wasp spider</name>
    <name type="synonym">Aranea bruennichi</name>
    <dbReference type="NCBI Taxonomy" id="94029"/>
    <lineage>
        <taxon>Eukaryota</taxon>
        <taxon>Metazoa</taxon>
        <taxon>Ecdysozoa</taxon>
        <taxon>Arthropoda</taxon>
        <taxon>Chelicerata</taxon>
        <taxon>Arachnida</taxon>
        <taxon>Araneae</taxon>
        <taxon>Araneomorphae</taxon>
        <taxon>Entelegynae</taxon>
        <taxon>Araneoidea</taxon>
        <taxon>Araneidae</taxon>
        <taxon>Argiope</taxon>
    </lineage>
</organism>
<sequence>MLSLKLLYNSPLSSLVKGWRKKRQKGDTVTSALEDPTLENDPLRKEYVQSIPEAQLYRGVLLQGYLVPPNVLEGLDDMEIREDDVFVITYPKSGTTWTEEIVSLIYKGGDVRKVEKELLVYRVHHLEVGRPLGHLRFLRKLKSPRLMATHLPLPLIPQQLRQPKCKIIYVMRNPKDTAVSYYHHHKMSTFLGNTTDSWDKFLEHFMAGHLVYGSWFDHVLPYWEFCKQNPNNVFFLTYEELKMDLRGMVLRLCDFLERPLSPQAVDAIVSHCTFESMKTNKMVNREVLPISDLFDMRRSKFMRKGIIGDWKNYFTEEQSEAFNRLCESRMSQSDLQLVFEPEDADNLFKSFGRIIHNHPERTETELAEEVLEDDEESGPKYYEPWSSPLHAFFQVYLQSDPLTLCAND</sequence>
<dbReference type="Pfam" id="PF00685">
    <property type="entry name" value="Sulfotransfer_1"/>
    <property type="match status" value="1"/>
</dbReference>
<comment type="caution">
    <text evidence="4">The sequence shown here is derived from an EMBL/GenBank/DDBJ whole genome shotgun (WGS) entry which is preliminary data.</text>
</comment>
<dbReference type="GO" id="GO:0008146">
    <property type="term" value="F:sulfotransferase activity"/>
    <property type="evidence" value="ECO:0007669"/>
    <property type="project" value="InterPro"/>
</dbReference>
<evidence type="ECO:0000313" key="5">
    <source>
        <dbReference type="Proteomes" id="UP000807504"/>
    </source>
</evidence>
<gene>
    <name evidence="4" type="ORF">HNY73_022156</name>
</gene>
<dbReference type="SUPFAM" id="SSF52540">
    <property type="entry name" value="P-loop containing nucleoside triphosphate hydrolases"/>
    <property type="match status" value="1"/>
</dbReference>
<keyword evidence="5" id="KW-1185">Reference proteome</keyword>
<reference evidence="4" key="2">
    <citation type="submission" date="2020-06" db="EMBL/GenBank/DDBJ databases">
        <authorList>
            <person name="Sheffer M."/>
        </authorList>
    </citation>
    <scope>NUCLEOTIDE SEQUENCE</scope>
</reference>
<proteinExistence type="inferred from homology"/>
<evidence type="ECO:0000256" key="1">
    <source>
        <dbReference type="ARBA" id="ARBA00005771"/>
    </source>
</evidence>
<dbReference type="InterPro" id="IPR000863">
    <property type="entry name" value="Sulfotransferase_dom"/>
</dbReference>
<keyword evidence="2" id="KW-0808">Transferase</keyword>
<dbReference type="AlphaFoldDB" id="A0A8T0E1M9"/>
<comment type="similarity">
    <text evidence="1">Belongs to the sulfotransferase 1 family.</text>
</comment>